<sequence length="874" mass="94642">MTHAMNEARDVPERTAAQSSHGEGSGRLRRGRLRIYFGAAPGVGKTLAMLQAATELLRQGVELRVGSLDCADDTTRGELRMRLAALPGGRDVAGELDLDALLARPPALLLVDRLARANPPGSRHAQRWQDVQELLAAGIDVHATLDVSHLESLKNRVEALTGQPVTETLPDWLLEEAHEVLLIDCLPGELRDFAPTTLAALRALALQVVAGRADSEVQRHYRPSGREAPAVLGRLLVAVDGDEQSEQLVRHASQVARRRQLPWTLVHVDDGRARGEESRRLLQAAQRLAERLGGEVVGLLGDEVADTLLRHARERCASVLLVGGHRRRWFGRGVVERLLRRARGLEIGVLAAEEAVSAPSFAVRGFVGGPLDYALALFATLLASVVAWAFSRMLALQNISLVFFAAVLLVAVRSGFGPALCCALLSFFAYDLLFIAPTFSLIVAHRVDVLSLLFFLLMSALTGNLATRQRRRMQALRETQAETAALLELTRKLSAATDRRAVLAAAVEQFAAWRDLDVCLLGPDGAGALRVEAGVVGELGKSERATAEWVWQHELPAGLGTDTLPDGRWWWWPLSGERGPLALLGIAPRDGRPLPASRRHRLVALCQPLAQALARAQLAEELQAARLRGETEQLRSALLASVSHDLRTPLTVMHGAIDSLLTLDGQIAVADRRELLESTRDEAERLDRYIQNLLDMTRLGHGGLKLERDWVVPADIVASSLQRLRPVLASFRLQTRIAGELPLLHVHAALIEQALVNVLENAARFSPPGGRLRVVVDSDGGELRLSVSDQGPGIPPAEREQIFDMFYTAARGDRGGPGTGLGLAICQGILGAHGGRVTVGEGLDGQGATLTLHLPLQPQPPGESDRDDEAPVLP</sequence>
<evidence type="ECO:0000256" key="9">
    <source>
        <dbReference type="ARBA" id="ARBA00022840"/>
    </source>
</evidence>
<keyword evidence="12 14" id="KW-0472">Membrane</keyword>
<gene>
    <name evidence="16" type="ORF">ACFFGX_05620</name>
</gene>
<protein>
    <recommendedName>
        <fullName evidence="3">histidine kinase</fullName>
        <ecNumber evidence="3">2.7.13.3</ecNumber>
    </recommendedName>
</protein>
<comment type="subcellular location">
    <subcellularLocation>
        <location evidence="2">Membrane</location>
        <topology evidence="2">Multi-pass membrane protein</topology>
    </subcellularLocation>
</comment>
<feature type="compositionally biased region" description="Basic and acidic residues" evidence="13">
    <location>
        <begin position="1"/>
        <end position="13"/>
    </location>
</feature>
<dbReference type="Pfam" id="PF00582">
    <property type="entry name" value="Usp"/>
    <property type="match status" value="1"/>
</dbReference>
<dbReference type="EC" id="2.7.13.3" evidence="3"/>
<dbReference type="CDD" id="cd00075">
    <property type="entry name" value="HATPase"/>
    <property type="match status" value="1"/>
</dbReference>
<dbReference type="PANTHER" id="PTHR45569">
    <property type="entry name" value="SENSOR PROTEIN KDPD"/>
    <property type="match status" value="1"/>
</dbReference>
<feature type="domain" description="Histidine kinase" evidence="15">
    <location>
        <begin position="641"/>
        <end position="858"/>
    </location>
</feature>
<dbReference type="SUPFAM" id="SSF47384">
    <property type="entry name" value="Homodimeric domain of signal transducing histidine kinase"/>
    <property type="match status" value="1"/>
</dbReference>
<dbReference type="InterPro" id="IPR003852">
    <property type="entry name" value="Sig_transdc_His_kinase_KdpD_N"/>
</dbReference>
<organism evidence="16 17">
    <name type="scientific">Azorhizophilus paspali</name>
    <name type="common">Azotobacter paspali</name>
    <dbReference type="NCBI Taxonomy" id="69963"/>
    <lineage>
        <taxon>Bacteria</taxon>
        <taxon>Pseudomonadati</taxon>
        <taxon>Pseudomonadota</taxon>
        <taxon>Gammaproteobacteria</taxon>
        <taxon>Pseudomonadales</taxon>
        <taxon>Pseudomonadaceae</taxon>
        <taxon>Azorhizophilus</taxon>
    </lineage>
</organism>
<dbReference type="Gene3D" id="3.40.50.620">
    <property type="entry name" value="HUPs"/>
    <property type="match status" value="1"/>
</dbReference>
<feature type="transmembrane region" description="Helical" evidence="14">
    <location>
        <begin position="373"/>
        <end position="390"/>
    </location>
</feature>
<keyword evidence="7" id="KW-0547">Nucleotide-binding</keyword>
<feature type="region of interest" description="Disordered" evidence="13">
    <location>
        <begin position="1"/>
        <end position="26"/>
    </location>
</feature>
<evidence type="ECO:0000256" key="14">
    <source>
        <dbReference type="SAM" id="Phobius"/>
    </source>
</evidence>
<evidence type="ECO:0000256" key="6">
    <source>
        <dbReference type="ARBA" id="ARBA00022692"/>
    </source>
</evidence>
<dbReference type="Pfam" id="PF13493">
    <property type="entry name" value="DUF4118"/>
    <property type="match status" value="1"/>
</dbReference>
<dbReference type="SMART" id="SM00388">
    <property type="entry name" value="HisKA"/>
    <property type="match status" value="1"/>
</dbReference>
<dbReference type="Gene3D" id="3.30.450.40">
    <property type="match status" value="1"/>
</dbReference>
<dbReference type="InterPro" id="IPR014729">
    <property type="entry name" value="Rossmann-like_a/b/a_fold"/>
</dbReference>
<dbReference type="InterPro" id="IPR004358">
    <property type="entry name" value="Sig_transdc_His_kin-like_C"/>
</dbReference>
<keyword evidence="10 14" id="KW-1133">Transmembrane helix</keyword>
<dbReference type="Proteomes" id="UP001589891">
    <property type="component" value="Unassembled WGS sequence"/>
</dbReference>
<keyword evidence="5" id="KW-0808">Transferase</keyword>
<dbReference type="SUPFAM" id="SSF52540">
    <property type="entry name" value="P-loop containing nucleoside triphosphate hydrolases"/>
    <property type="match status" value="1"/>
</dbReference>
<dbReference type="SUPFAM" id="SSF52402">
    <property type="entry name" value="Adenine nucleotide alpha hydrolases-like"/>
    <property type="match status" value="1"/>
</dbReference>
<proteinExistence type="predicted"/>
<comment type="caution">
    <text evidence="16">The sequence shown here is derived from an EMBL/GenBank/DDBJ whole genome shotgun (WGS) entry which is preliminary data.</text>
</comment>
<dbReference type="PRINTS" id="PR00344">
    <property type="entry name" value="BCTRLSENSOR"/>
</dbReference>
<dbReference type="InterPro" id="IPR036890">
    <property type="entry name" value="HATPase_C_sf"/>
</dbReference>
<dbReference type="PANTHER" id="PTHR45569:SF1">
    <property type="entry name" value="SENSOR PROTEIN KDPD"/>
    <property type="match status" value="1"/>
</dbReference>
<dbReference type="InterPro" id="IPR038318">
    <property type="entry name" value="KdpD_sf"/>
</dbReference>
<dbReference type="InterPro" id="IPR027417">
    <property type="entry name" value="P-loop_NTPase"/>
</dbReference>
<dbReference type="Gene3D" id="1.10.287.130">
    <property type="match status" value="1"/>
</dbReference>
<evidence type="ECO:0000256" key="10">
    <source>
        <dbReference type="ARBA" id="ARBA00022989"/>
    </source>
</evidence>
<evidence type="ECO:0000313" key="17">
    <source>
        <dbReference type="Proteomes" id="UP001589891"/>
    </source>
</evidence>
<dbReference type="InterPro" id="IPR036097">
    <property type="entry name" value="HisK_dim/P_sf"/>
</dbReference>
<dbReference type="Gene3D" id="3.40.50.300">
    <property type="entry name" value="P-loop containing nucleotide triphosphate hydrolases"/>
    <property type="match status" value="1"/>
</dbReference>
<dbReference type="InterPro" id="IPR006016">
    <property type="entry name" value="UspA"/>
</dbReference>
<dbReference type="SMART" id="SM00387">
    <property type="entry name" value="HATPase_c"/>
    <property type="match status" value="1"/>
</dbReference>
<feature type="transmembrane region" description="Helical" evidence="14">
    <location>
        <begin position="449"/>
        <end position="467"/>
    </location>
</feature>
<evidence type="ECO:0000256" key="12">
    <source>
        <dbReference type="ARBA" id="ARBA00023136"/>
    </source>
</evidence>
<evidence type="ECO:0000259" key="15">
    <source>
        <dbReference type="PROSITE" id="PS50109"/>
    </source>
</evidence>
<dbReference type="Pfam" id="PF02702">
    <property type="entry name" value="KdpD"/>
    <property type="match status" value="1"/>
</dbReference>
<evidence type="ECO:0000256" key="11">
    <source>
        <dbReference type="ARBA" id="ARBA00023012"/>
    </source>
</evidence>
<keyword evidence="17" id="KW-1185">Reference proteome</keyword>
<name>A0ABV6SHU4_AZOPA</name>
<keyword evidence="11" id="KW-0902">Two-component regulatory system</keyword>
<dbReference type="SUPFAM" id="SSF55874">
    <property type="entry name" value="ATPase domain of HSP90 chaperone/DNA topoisomerase II/histidine kinase"/>
    <property type="match status" value="1"/>
</dbReference>
<dbReference type="Gene3D" id="1.20.120.620">
    <property type="entry name" value="Backbone structure of the membrane domain of e. Coli histidine kinase receptor kdpd"/>
    <property type="match status" value="1"/>
</dbReference>
<dbReference type="InterPro" id="IPR005467">
    <property type="entry name" value="His_kinase_dom"/>
</dbReference>
<dbReference type="Pfam" id="PF00512">
    <property type="entry name" value="HisKA"/>
    <property type="match status" value="1"/>
</dbReference>
<keyword evidence="8" id="KW-0418">Kinase</keyword>
<dbReference type="InterPro" id="IPR029016">
    <property type="entry name" value="GAF-like_dom_sf"/>
</dbReference>
<keyword evidence="6 14" id="KW-0812">Transmembrane</keyword>
<dbReference type="Gene3D" id="3.30.565.10">
    <property type="entry name" value="Histidine kinase-like ATPase, C-terminal domain"/>
    <property type="match status" value="1"/>
</dbReference>
<evidence type="ECO:0000256" key="13">
    <source>
        <dbReference type="SAM" id="MobiDB-lite"/>
    </source>
</evidence>
<evidence type="ECO:0000256" key="8">
    <source>
        <dbReference type="ARBA" id="ARBA00022777"/>
    </source>
</evidence>
<reference evidence="16 17" key="1">
    <citation type="submission" date="2024-09" db="EMBL/GenBank/DDBJ databases">
        <authorList>
            <person name="Sun Q."/>
            <person name="Mori K."/>
        </authorList>
    </citation>
    <scope>NUCLEOTIDE SEQUENCE [LARGE SCALE GENOMIC DNA]</scope>
    <source>
        <strain evidence="16 17">NCAIM B.01794</strain>
    </source>
</reference>
<dbReference type="InterPro" id="IPR052023">
    <property type="entry name" value="Histidine_kinase_KdpD"/>
</dbReference>
<evidence type="ECO:0000256" key="2">
    <source>
        <dbReference type="ARBA" id="ARBA00004141"/>
    </source>
</evidence>
<accession>A0ABV6SHU4</accession>
<evidence type="ECO:0000256" key="3">
    <source>
        <dbReference type="ARBA" id="ARBA00012438"/>
    </source>
</evidence>
<dbReference type="CDD" id="cd00082">
    <property type="entry name" value="HisKA"/>
    <property type="match status" value="1"/>
</dbReference>
<dbReference type="GO" id="GO:0005524">
    <property type="term" value="F:ATP binding"/>
    <property type="evidence" value="ECO:0007669"/>
    <property type="project" value="UniProtKB-KW"/>
</dbReference>
<feature type="compositionally biased region" description="Acidic residues" evidence="13">
    <location>
        <begin position="865"/>
        <end position="874"/>
    </location>
</feature>
<evidence type="ECO:0000256" key="7">
    <source>
        <dbReference type="ARBA" id="ARBA00022741"/>
    </source>
</evidence>
<evidence type="ECO:0000256" key="4">
    <source>
        <dbReference type="ARBA" id="ARBA00022553"/>
    </source>
</evidence>
<keyword evidence="4" id="KW-0597">Phosphoprotein</keyword>
<dbReference type="InterPro" id="IPR003661">
    <property type="entry name" value="HisK_dim/P_dom"/>
</dbReference>
<dbReference type="InterPro" id="IPR003594">
    <property type="entry name" value="HATPase_dom"/>
</dbReference>
<dbReference type="InterPro" id="IPR025201">
    <property type="entry name" value="KdpD_TM"/>
</dbReference>
<dbReference type="EMBL" id="JBHLSS010000036">
    <property type="protein sequence ID" value="MFC0709093.1"/>
    <property type="molecule type" value="Genomic_DNA"/>
</dbReference>
<dbReference type="Pfam" id="PF02518">
    <property type="entry name" value="HATPase_c"/>
    <property type="match status" value="1"/>
</dbReference>
<feature type="region of interest" description="Disordered" evidence="13">
    <location>
        <begin position="853"/>
        <end position="874"/>
    </location>
</feature>
<feature type="transmembrane region" description="Helical" evidence="14">
    <location>
        <begin position="402"/>
        <end position="429"/>
    </location>
</feature>
<dbReference type="PROSITE" id="PS50109">
    <property type="entry name" value="HIS_KIN"/>
    <property type="match status" value="1"/>
</dbReference>
<comment type="catalytic activity">
    <reaction evidence="1">
        <text>ATP + protein L-histidine = ADP + protein N-phospho-L-histidine.</text>
        <dbReference type="EC" id="2.7.13.3"/>
    </reaction>
</comment>
<evidence type="ECO:0000256" key="5">
    <source>
        <dbReference type="ARBA" id="ARBA00022679"/>
    </source>
</evidence>
<evidence type="ECO:0000256" key="1">
    <source>
        <dbReference type="ARBA" id="ARBA00000085"/>
    </source>
</evidence>
<dbReference type="RefSeq" id="WP_376943665.1">
    <property type="nucleotide sequence ID" value="NZ_CP171449.1"/>
</dbReference>
<keyword evidence="9 16" id="KW-0067">ATP-binding</keyword>
<evidence type="ECO:0000313" key="16">
    <source>
        <dbReference type="EMBL" id="MFC0709093.1"/>
    </source>
</evidence>